<dbReference type="RefSeq" id="XP_004039731.1">
    <property type="nucleotide sequence ID" value="XM_004039683.1"/>
</dbReference>
<dbReference type="AlphaFoldDB" id="G0QK25"/>
<dbReference type="OrthoDB" id="3638488at2759"/>
<dbReference type="PROSITE" id="PS00107">
    <property type="entry name" value="PROTEIN_KINASE_ATP"/>
    <property type="match status" value="1"/>
</dbReference>
<dbReference type="GeneID" id="14910621"/>
<evidence type="ECO:0000313" key="15">
    <source>
        <dbReference type="Proteomes" id="UP000008983"/>
    </source>
</evidence>
<gene>
    <name evidence="14" type="ORF">IMG5_011930</name>
</gene>
<sequence>MSNSNSSSIENYEQQIKNSNNEKKDKKQNKNNQKQQSQIRISSKTQDRVESAKQYIEKKYSQALIKEKEFKELWQLLQKKLSSYNIEEKQKKEIEKKIFEEEFKYERKKRQKISCQDYEPLQIIGRGAFGEVRICKDKKNNRIVAIKKMIKKEMLVKNQINHIMAEKNVLSTIGNPWIVDLYASFQDNKFLYLVMEFLQGGDLMNILMKKDILTEQECQFYASEILLSIESVHKMNYIHRDLKPDNILIDKNGHIKLTDFGLCKYMVNYQYILKQKSTPDYIAPEILRQKGYTELVDWWSFGIILYEMMIGYPPFFLKTHLLHVKKQ</sequence>
<feature type="domain" description="Protein kinase" evidence="13">
    <location>
        <begin position="118"/>
        <end position="327"/>
    </location>
</feature>
<dbReference type="PANTHER" id="PTHR24356:SF184">
    <property type="entry name" value="SERINE_THREONINE-PROTEIN KINASE TRICORNERED"/>
    <property type="match status" value="1"/>
</dbReference>
<evidence type="ECO:0000256" key="9">
    <source>
        <dbReference type="ARBA" id="ARBA00048679"/>
    </source>
</evidence>
<keyword evidence="15" id="KW-1185">Reference proteome</keyword>
<dbReference type="InterPro" id="IPR011009">
    <property type="entry name" value="Kinase-like_dom_sf"/>
</dbReference>
<comment type="catalytic activity">
    <reaction evidence="8">
        <text>L-threonyl-[protein] + ATP = O-phospho-L-threonyl-[protein] + ADP + H(+)</text>
        <dbReference type="Rhea" id="RHEA:46608"/>
        <dbReference type="Rhea" id="RHEA-COMP:11060"/>
        <dbReference type="Rhea" id="RHEA-COMP:11605"/>
        <dbReference type="ChEBI" id="CHEBI:15378"/>
        <dbReference type="ChEBI" id="CHEBI:30013"/>
        <dbReference type="ChEBI" id="CHEBI:30616"/>
        <dbReference type="ChEBI" id="CHEBI:61977"/>
        <dbReference type="ChEBI" id="CHEBI:456216"/>
        <dbReference type="EC" id="2.7.11.1"/>
    </reaction>
</comment>
<dbReference type="EC" id="2.7.11.1" evidence="1"/>
<dbReference type="PROSITE" id="PS50011">
    <property type="entry name" value="PROTEIN_KINASE_DOM"/>
    <property type="match status" value="1"/>
</dbReference>
<dbReference type="GO" id="GO:0035556">
    <property type="term" value="P:intracellular signal transduction"/>
    <property type="evidence" value="ECO:0007669"/>
    <property type="project" value="TreeGrafter"/>
</dbReference>
<evidence type="ECO:0000256" key="8">
    <source>
        <dbReference type="ARBA" id="ARBA00047899"/>
    </source>
</evidence>
<dbReference type="InterPro" id="IPR050236">
    <property type="entry name" value="Ser_Thr_kinase_AGC"/>
</dbReference>
<dbReference type="GO" id="GO:0005524">
    <property type="term" value="F:ATP binding"/>
    <property type="evidence" value="ECO:0007669"/>
    <property type="project" value="UniProtKB-UniRule"/>
</dbReference>
<dbReference type="STRING" id="857967.G0QK25"/>
<dbReference type="InterPro" id="IPR017441">
    <property type="entry name" value="Protein_kinase_ATP_BS"/>
</dbReference>
<dbReference type="SUPFAM" id="SSF56112">
    <property type="entry name" value="Protein kinase-like (PK-like)"/>
    <property type="match status" value="1"/>
</dbReference>
<dbReference type="Gene3D" id="3.30.200.20">
    <property type="entry name" value="Phosphorylase Kinase, domain 1"/>
    <property type="match status" value="1"/>
</dbReference>
<evidence type="ECO:0000256" key="11">
    <source>
        <dbReference type="RuleBase" id="RU000304"/>
    </source>
</evidence>
<feature type="binding site" evidence="10">
    <location>
        <position position="152"/>
    </location>
    <ligand>
        <name>ATP</name>
        <dbReference type="ChEBI" id="CHEBI:30616"/>
    </ligand>
</feature>
<evidence type="ECO:0000256" key="10">
    <source>
        <dbReference type="PROSITE-ProRule" id="PRU10141"/>
    </source>
</evidence>
<dbReference type="InterPro" id="IPR000719">
    <property type="entry name" value="Prot_kinase_dom"/>
</dbReference>
<keyword evidence="4 14" id="KW-0808">Transferase</keyword>
<keyword evidence="6 14" id="KW-0418">Kinase</keyword>
<keyword evidence="5 10" id="KW-0547">Nucleotide-binding</keyword>
<dbReference type="FunFam" id="1.10.510.10:FF:000024">
    <property type="entry name" value="Probable serine/threonine-protein kinase cot-1"/>
    <property type="match status" value="1"/>
</dbReference>
<dbReference type="EMBL" id="GL983122">
    <property type="protein sequence ID" value="EGR34427.1"/>
    <property type="molecule type" value="Genomic_DNA"/>
</dbReference>
<dbReference type="GO" id="GO:0004674">
    <property type="term" value="F:protein serine/threonine kinase activity"/>
    <property type="evidence" value="ECO:0007669"/>
    <property type="project" value="UniProtKB-KW"/>
</dbReference>
<dbReference type="InParanoid" id="G0QK25"/>
<dbReference type="SMART" id="SM00220">
    <property type="entry name" value="S_TKc"/>
    <property type="match status" value="1"/>
</dbReference>
<keyword evidence="3" id="KW-0597">Phosphoprotein</keyword>
<reference evidence="14 15" key="1">
    <citation type="submission" date="2011-07" db="EMBL/GenBank/DDBJ databases">
        <authorList>
            <person name="Coyne R."/>
            <person name="Brami D."/>
            <person name="Johnson J."/>
            <person name="Hostetler J."/>
            <person name="Hannick L."/>
            <person name="Clark T."/>
            <person name="Cassidy-Hanley D."/>
            <person name="Inman J."/>
        </authorList>
    </citation>
    <scope>NUCLEOTIDE SEQUENCE [LARGE SCALE GENOMIC DNA]</scope>
    <source>
        <strain evidence="14 15">G5</strain>
    </source>
</reference>
<dbReference type="GO" id="GO:0007010">
    <property type="term" value="P:cytoskeleton organization"/>
    <property type="evidence" value="ECO:0007669"/>
    <property type="project" value="UniProtKB-ARBA"/>
</dbReference>
<dbReference type="InterPro" id="IPR008271">
    <property type="entry name" value="Ser/Thr_kinase_AS"/>
</dbReference>
<evidence type="ECO:0000256" key="4">
    <source>
        <dbReference type="ARBA" id="ARBA00022679"/>
    </source>
</evidence>
<evidence type="ECO:0000256" key="2">
    <source>
        <dbReference type="ARBA" id="ARBA00022527"/>
    </source>
</evidence>
<dbReference type="OMA" id="NKTSAPM"/>
<organism evidence="14 15">
    <name type="scientific">Ichthyophthirius multifiliis</name>
    <name type="common">White spot disease agent</name>
    <name type="synonym">Ich</name>
    <dbReference type="NCBI Taxonomy" id="5932"/>
    <lineage>
        <taxon>Eukaryota</taxon>
        <taxon>Sar</taxon>
        <taxon>Alveolata</taxon>
        <taxon>Ciliophora</taxon>
        <taxon>Intramacronucleata</taxon>
        <taxon>Oligohymenophorea</taxon>
        <taxon>Hymenostomatida</taxon>
        <taxon>Ophryoglenina</taxon>
        <taxon>Ichthyophthirius</taxon>
    </lineage>
</organism>
<evidence type="ECO:0000313" key="14">
    <source>
        <dbReference type="EMBL" id="EGR34427.1"/>
    </source>
</evidence>
<evidence type="ECO:0000259" key="13">
    <source>
        <dbReference type="PROSITE" id="PS50011"/>
    </source>
</evidence>
<dbReference type="GO" id="GO:0106310">
    <property type="term" value="F:protein serine kinase activity"/>
    <property type="evidence" value="ECO:0007669"/>
    <property type="project" value="RHEA"/>
</dbReference>
<dbReference type="FunFam" id="3.30.200.20:FF:000192">
    <property type="entry name" value="Serine/threonine-protein kinase cot-1"/>
    <property type="match status" value="1"/>
</dbReference>
<evidence type="ECO:0000256" key="1">
    <source>
        <dbReference type="ARBA" id="ARBA00012513"/>
    </source>
</evidence>
<protein>
    <recommendedName>
        <fullName evidence="1">non-specific serine/threonine protein kinase</fullName>
        <ecNumber evidence="1">2.7.11.1</ecNumber>
    </recommendedName>
</protein>
<dbReference type="eggNOG" id="KOG0605">
    <property type="taxonomic scope" value="Eukaryota"/>
</dbReference>
<evidence type="ECO:0000256" key="5">
    <source>
        <dbReference type="ARBA" id="ARBA00022741"/>
    </source>
</evidence>
<comment type="catalytic activity">
    <reaction evidence="9">
        <text>L-seryl-[protein] + ATP = O-phospho-L-seryl-[protein] + ADP + H(+)</text>
        <dbReference type="Rhea" id="RHEA:17989"/>
        <dbReference type="Rhea" id="RHEA-COMP:9863"/>
        <dbReference type="Rhea" id="RHEA-COMP:11604"/>
        <dbReference type="ChEBI" id="CHEBI:15378"/>
        <dbReference type="ChEBI" id="CHEBI:29999"/>
        <dbReference type="ChEBI" id="CHEBI:30616"/>
        <dbReference type="ChEBI" id="CHEBI:83421"/>
        <dbReference type="ChEBI" id="CHEBI:456216"/>
        <dbReference type="EC" id="2.7.11.1"/>
    </reaction>
</comment>
<accession>G0QK25</accession>
<dbReference type="PANTHER" id="PTHR24356">
    <property type="entry name" value="SERINE/THREONINE-PROTEIN KINASE"/>
    <property type="match status" value="1"/>
</dbReference>
<proteinExistence type="inferred from homology"/>
<comment type="similarity">
    <text evidence="11">Belongs to the protein kinase superfamily.</text>
</comment>
<evidence type="ECO:0000256" key="3">
    <source>
        <dbReference type="ARBA" id="ARBA00022553"/>
    </source>
</evidence>
<keyword evidence="2 11" id="KW-0723">Serine/threonine-protein kinase</keyword>
<dbReference type="PROSITE" id="PS00108">
    <property type="entry name" value="PROTEIN_KINASE_ST"/>
    <property type="match status" value="1"/>
</dbReference>
<name>G0QK25_ICHMU</name>
<evidence type="ECO:0000256" key="6">
    <source>
        <dbReference type="ARBA" id="ARBA00022777"/>
    </source>
</evidence>
<evidence type="ECO:0000256" key="7">
    <source>
        <dbReference type="ARBA" id="ARBA00022840"/>
    </source>
</evidence>
<feature type="compositionally biased region" description="Low complexity" evidence="12">
    <location>
        <begin position="30"/>
        <end position="44"/>
    </location>
</feature>
<dbReference type="Gene3D" id="1.10.510.10">
    <property type="entry name" value="Transferase(Phosphotransferase) domain 1"/>
    <property type="match status" value="1"/>
</dbReference>
<dbReference type="Pfam" id="PF00069">
    <property type="entry name" value="Pkinase"/>
    <property type="match status" value="1"/>
</dbReference>
<evidence type="ECO:0000256" key="12">
    <source>
        <dbReference type="SAM" id="MobiDB-lite"/>
    </source>
</evidence>
<feature type="region of interest" description="Disordered" evidence="12">
    <location>
        <begin position="1"/>
        <end position="48"/>
    </location>
</feature>
<dbReference type="Proteomes" id="UP000008983">
    <property type="component" value="Unassembled WGS sequence"/>
</dbReference>
<keyword evidence="7 10" id="KW-0067">ATP-binding</keyword>